<dbReference type="PANTHER" id="PTHR30383">
    <property type="entry name" value="THIOESTERASE 1/PROTEASE 1/LYSOPHOSPHOLIPASE L1"/>
    <property type="match status" value="1"/>
</dbReference>
<dbReference type="Pfam" id="PF13472">
    <property type="entry name" value="Lipase_GDSL_2"/>
    <property type="match status" value="1"/>
</dbReference>
<dbReference type="AlphaFoldDB" id="A0A6S6SZI2"/>
<gene>
    <name evidence="2" type="ORF">HELGO_WM23</name>
</gene>
<dbReference type="EMBL" id="CACVAS010000058">
    <property type="protein sequence ID" value="CAA6810045.1"/>
    <property type="molecule type" value="Genomic_DNA"/>
</dbReference>
<accession>A0A6S6SZI2</accession>
<name>A0A6S6SZI2_9BACT</name>
<evidence type="ECO:0000259" key="1">
    <source>
        <dbReference type="Pfam" id="PF13472"/>
    </source>
</evidence>
<sequence length="202" mass="22334">MKTLLFAIAVIFTLTLFKPKEPQIQMLNAQDTILAIGDSLTFGYNAPSSKSYPSVLAQLTGHKIINAGINGDTSYDGLQRLPQLLHDPSITRMILCFGGNDILQNLPLDNLKTNLIEMIRMAKEKNIEVLLVGVPNMTLFGLSSLELYEEVAESEEVALSSDILANILSQPSLKSDQIHPNAKGYKQMAEKIYESLKAYHLL</sequence>
<reference evidence="2" key="1">
    <citation type="submission" date="2020-01" db="EMBL/GenBank/DDBJ databases">
        <authorList>
            <person name="Meier V. D."/>
            <person name="Meier V D."/>
        </authorList>
    </citation>
    <scope>NUCLEOTIDE SEQUENCE</scope>
    <source>
        <strain evidence="2">HLG_WM_MAG_01</strain>
    </source>
</reference>
<organism evidence="2">
    <name type="scientific">uncultured Sulfurovum sp</name>
    <dbReference type="NCBI Taxonomy" id="269237"/>
    <lineage>
        <taxon>Bacteria</taxon>
        <taxon>Pseudomonadati</taxon>
        <taxon>Campylobacterota</taxon>
        <taxon>Epsilonproteobacteria</taxon>
        <taxon>Campylobacterales</taxon>
        <taxon>Sulfurovaceae</taxon>
        <taxon>Sulfurovum</taxon>
        <taxon>environmental samples</taxon>
    </lineage>
</organism>
<dbReference type="Gene3D" id="3.40.50.1110">
    <property type="entry name" value="SGNH hydrolase"/>
    <property type="match status" value="1"/>
</dbReference>
<dbReference type="PANTHER" id="PTHR30383:SF24">
    <property type="entry name" value="THIOESTERASE 1_PROTEASE 1_LYSOPHOSPHOLIPASE L1"/>
    <property type="match status" value="1"/>
</dbReference>
<protein>
    <recommendedName>
        <fullName evidence="1">SGNH hydrolase-type esterase domain-containing protein</fullName>
    </recommendedName>
</protein>
<feature type="domain" description="SGNH hydrolase-type esterase" evidence="1">
    <location>
        <begin position="35"/>
        <end position="186"/>
    </location>
</feature>
<proteinExistence type="predicted"/>
<dbReference type="GO" id="GO:0004622">
    <property type="term" value="F:phosphatidylcholine lysophospholipase activity"/>
    <property type="evidence" value="ECO:0007669"/>
    <property type="project" value="TreeGrafter"/>
</dbReference>
<dbReference type="InterPro" id="IPR013830">
    <property type="entry name" value="SGNH_hydro"/>
</dbReference>
<dbReference type="InterPro" id="IPR036514">
    <property type="entry name" value="SGNH_hydro_sf"/>
</dbReference>
<dbReference type="SUPFAM" id="SSF52266">
    <property type="entry name" value="SGNH hydrolase"/>
    <property type="match status" value="1"/>
</dbReference>
<dbReference type="InterPro" id="IPR051532">
    <property type="entry name" value="Ester_Hydrolysis_Enzymes"/>
</dbReference>
<evidence type="ECO:0000313" key="2">
    <source>
        <dbReference type="EMBL" id="CAA6810045.1"/>
    </source>
</evidence>